<reference evidence="3 4" key="1">
    <citation type="submission" date="2024-02" db="EMBL/GenBank/DDBJ databases">
        <authorList>
            <person name="Chen Y."/>
            <person name="Shah S."/>
            <person name="Dougan E. K."/>
            <person name="Thang M."/>
            <person name="Chan C."/>
        </authorList>
    </citation>
    <scope>NUCLEOTIDE SEQUENCE [LARGE SCALE GENOMIC DNA]</scope>
</reference>
<feature type="region of interest" description="Disordered" evidence="1">
    <location>
        <begin position="571"/>
        <end position="712"/>
    </location>
</feature>
<organism evidence="3 4">
    <name type="scientific">Durusdinium trenchii</name>
    <dbReference type="NCBI Taxonomy" id="1381693"/>
    <lineage>
        <taxon>Eukaryota</taxon>
        <taxon>Sar</taxon>
        <taxon>Alveolata</taxon>
        <taxon>Dinophyceae</taxon>
        <taxon>Suessiales</taxon>
        <taxon>Symbiodiniaceae</taxon>
        <taxon>Durusdinium</taxon>
    </lineage>
</organism>
<feature type="compositionally biased region" description="Basic and acidic residues" evidence="1">
    <location>
        <begin position="571"/>
        <end position="587"/>
    </location>
</feature>
<name>A0ABP0LQX2_9DINO</name>
<evidence type="ECO:0000313" key="3">
    <source>
        <dbReference type="EMBL" id="CAK9041578.1"/>
    </source>
</evidence>
<sequence>MFALPASITRGSDAEMVSFEAIQLSTQGSERQRKDIMKVSQRFEQLMQQRRQQPDGITLTDQDLLQEIVSRYNSYKANAALKRWQVTPDQVQAILGIVVGMSAESRELIGYNESILRSKRHQLHECPRGVTGLWQDVLTVTPESQLIHFKRYNHWWSVNAKKLKATMRQRLRWSEEVWARSVDHACIAAWVVNECKKDSNASLLNCMVFHNFPNVDYAQDLDALVMAKPNGLNVQMIGMWQDHIGKAIMRKAGGDKAMAVDQETAVQVLHLKGQIDTGLRLAEQVMERRCLLVCSESSKSQPLASMTRRIMNAVNAKFGEADITKTHHLGFCDLSKFGRLTALAIDEVAKWAKGILDMNPDFSMRLIVAPILAGEGVLNGLRGEYRRVEDKFMSMNMELKTAQDWKAGRGLMGTLSPKFMAQPDLSDVQEPRRPDLRLCKMAANGHLQLPDVERKKWLEDPIRSEAPPHMTQDEFKEKYPEVTATTSLNMGGNSIVCGGPQDTSPMKLFKLLTMLEQRGVVDYNAKLPYPYFDDDKAFNQWVAETSMMDSGHDSQIGPNMGCGEDVFNEKSEALGDDKKETTEMKEMETEEDADEPQEPKKKALRVLPNMSPNTQKKVKEQQMERKRASSRQWHAKFQSKGVPRGAASSSASLGEDGGDHSEEQPKADVDDKKADVDNKKTSHAHNETLQGAPSGGIVGGSEGRGRSGGQGAQEMVAAPNVGPKLRDPWRRAPAGAAVDPRLSEVGGASASVWRAVAHQGALRGSCSQSAAVAGAMVPVAAGDRRRGGQGGRQGWRGRSSLTVASEAAGGGACVEEPPPGLLAGGASGAGLGWDRGLVPLDVARTRCASPGESPRSDATRMAMRNGGPPCFAVGQLAKLGAFRAAQQGDPGAAGDGDMYWSSPPECTRGTRDDRAGSVGRTRRQRARANERDIRGGGHGVNTPGKEQGGGPRTRKGEARPGKRNTVRRMLRVVWRLQPAAGWKRLGRGGRIRRTGHGRRPCWRDAVRTVQREVFACAGRREGTLRKENAG</sequence>
<feature type="region of interest" description="Disordered" evidence="1">
    <location>
        <begin position="886"/>
        <end position="964"/>
    </location>
</feature>
<evidence type="ECO:0000256" key="1">
    <source>
        <dbReference type="SAM" id="MobiDB-lite"/>
    </source>
</evidence>
<comment type="caution">
    <text evidence="3">The sequence shown here is derived from an EMBL/GenBank/DDBJ whole genome shotgun (WGS) entry which is preliminary data.</text>
</comment>
<dbReference type="EMBL" id="CAXAMN010013681">
    <property type="protein sequence ID" value="CAK9041546.1"/>
    <property type="molecule type" value="Genomic_DNA"/>
</dbReference>
<feature type="compositionally biased region" description="Gly residues" evidence="1">
    <location>
        <begin position="693"/>
        <end position="711"/>
    </location>
</feature>
<evidence type="ECO:0000313" key="4">
    <source>
        <dbReference type="Proteomes" id="UP001642484"/>
    </source>
</evidence>
<dbReference type="Proteomes" id="UP001642484">
    <property type="component" value="Unassembled WGS sequence"/>
</dbReference>
<gene>
    <name evidence="2" type="ORF">CCMP2556_LOCUS22258</name>
    <name evidence="3" type="ORF">CCMP2556_LOCUS22271</name>
</gene>
<feature type="compositionally biased region" description="Low complexity" evidence="1">
    <location>
        <begin position="886"/>
        <end position="897"/>
    </location>
</feature>
<feature type="compositionally biased region" description="Basic and acidic residues" evidence="1">
    <location>
        <begin position="617"/>
        <end position="627"/>
    </location>
</feature>
<feature type="compositionally biased region" description="Basic and acidic residues" evidence="1">
    <location>
        <begin position="657"/>
        <end position="686"/>
    </location>
</feature>
<accession>A0ABP0LQX2</accession>
<proteinExistence type="predicted"/>
<evidence type="ECO:0000313" key="2">
    <source>
        <dbReference type="EMBL" id="CAK9041546.1"/>
    </source>
</evidence>
<keyword evidence="4" id="KW-1185">Reference proteome</keyword>
<dbReference type="EMBL" id="CAXAMN010013703">
    <property type="protein sequence ID" value="CAK9041578.1"/>
    <property type="molecule type" value="Genomic_DNA"/>
</dbReference>
<protein>
    <submittedName>
        <fullName evidence="3">Uncharacterized protein</fullName>
    </submittedName>
</protein>